<organism evidence="7 8">
    <name type="scientific">Marinobacterium zhoushanense</name>
    <dbReference type="NCBI Taxonomy" id="1679163"/>
    <lineage>
        <taxon>Bacteria</taxon>
        <taxon>Pseudomonadati</taxon>
        <taxon>Pseudomonadota</taxon>
        <taxon>Gammaproteobacteria</taxon>
        <taxon>Oceanospirillales</taxon>
        <taxon>Oceanospirillaceae</taxon>
        <taxon>Marinobacterium</taxon>
    </lineage>
</organism>
<protein>
    <submittedName>
        <fullName evidence="7">MBL fold hydrolase</fullName>
    </submittedName>
</protein>
<dbReference type="EMBL" id="BMIJ01000010">
    <property type="protein sequence ID" value="GGC10859.1"/>
    <property type="molecule type" value="Genomic_DNA"/>
</dbReference>
<dbReference type="PANTHER" id="PTHR46233">
    <property type="entry name" value="HYDROXYACYLGLUTATHIONE HYDROLASE GLOC"/>
    <property type="match status" value="1"/>
</dbReference>
<evidence type="ECO:0000256" key="2">
    <source>
        <dbReference type="ARBA" id="ARBA00022723"/>
    </source>
</evidence>
<reference evidence="8" key="1">
    <citation type="journal article" date="2019" name="Int. J. Syst. Evol. Microbiol.">
        <title>The Global Catalogue of Microorganisms (GCM) 10K type strain sequencing project: providing services to taxonomists for standard genome sequencing and annotation.</title>
        <authorList>
            <consortium name="The Broad Institute Genomics Platform"/>
            <consortium name="The Broad Institute Genome Sequencing Center for Infectious Disease"/>
            <person name="Wu L."/>
            <person name="Ma J."/>
        </authorList>
    </citation>
    <scope>NUCLEOTIDE SEQUENCE [LARGE SCALE GENOMIC DNA]</scope>
    <source>
        <strain evidence="8">CGMCC 1.15341</strain>
    </source>
</reference>
<evidence type="ECO:0000313" key="8">
    <source>
        <dbReference type="Proteomes" id="UP000629025"/>
    </source>
</evidence>
<evidence type="ECO:0000259" key="6">
    <source>
        <dbReference type="SMART" id="SM00849"/>
    </source>
</evidence>
<dbReference type="SMART" id="SM00849">
    <property type="entry name" value="Lactamase_B"/>
    <property type="match status" value="1"/>
</dbReference>
<accession>A0ABQ1KUG9</accession>
<dbReference type="CDD" id="cd07737">
    <property type="entry name" value="YcbL-like_MBL-fold"/>
    <property type="match status" value="1"/>
</dbReference>
<dbReference type="InterPro" id="IPR051453">
    <property type="entry name" value="MBL_Glyoxalase_II"/>
</dbReference>
<proteinExistence type="predicted"/>
<comment type="caution">
    <text evidence="7">The sequence shown here is derived from an EMBL/GenBank/DDBJ whole genome shotgun (WGS) entry which is preliminary data.</text>
</comment>
<evidence type="ECO:0000313" key="7">
    <source>
        <dbReference type="EMBL" id="GGC10859.1"/>
    </source>
</evidence>
<keyword evidence="3 7" id="KW-0378">Hydrolase</keyword>
<gene>
    <name evidence="7" type="ORF">GCM10011352_41700</name>
</gene>
<dbReference type="InterPro" id="IPR001279">
    <property type="entry name" value="Metallo-B-lactamas"/>
</dbReference>
<sequence length="213" mass="23669">MKFRIIPVTPFQQNCTLLWCEDTLEAAVVDPGGDLGLILSAIDEEGVKLTRILLTHGHLDHVGGTAELAKMTGVPIEGPEQEDRFWIDSLTQQCAMFGFDQVDGFTPDRWLKEGDRVQVGQQSLEVLHCPGHTPGHVVFYHPGEQLALVGDVLFQGSIGRTDFPRGDHAQLIRSIKEKLFPLGDEVRFIPGHGPMSTFGNERRTNPFVSDRWG</sequence>
<keyword evidence="2" id="KW-0479">Metal-binding</keyword>
<keyword evidence="4" id="KW-0862">Zinc</keyword>
<dbReference type="Proteomes" id="UP000629025">
    <property type="component" value="Unassembled WGS sequence"/>
</dbReference>
<evidence type="ECO:0000256" key="1">
    <source>
        <dbReference type="ARBA" id="ARBA00001947"/>
    </source>
</evidence>
<dbReference type="Gene3D" id="3.60.15.10">
    <property type="entry name" value="Ribonuclease Z/Hydroxyacylglutathione hydrolase-like"/>
    <property type="match status" value="1"/>
</dbReference>
<feature type="domain" description="Metallo-beta-lactamase" evidence="6">
    <location>
        <begin position="12"/>
        <end position="192"/>
    </location>
</feature>
<dbReference type="RefSeq" id="WP_188752046.1">
    <property type="nucleotide sequence ID" value="NZ_BMIJ01000010.1"/>
</dbReference>
<dbReference type="PANTHER" id="PTHR46233:SF3">
    <property type="entry name" value="HYDROXYACYLGLUTATHIONE HYDROLASE GLOC"/>
    <property type="match status" value="1"/>
</dbReference>
<feature type="region of interest" description="Disordered" evidence="5">
    <location>
        <begin position="193"/>
        <end position="213"/>
    </location>
</feature>
<keyword evidence="8" id="KW-1185">Reference proteome</keyword>
<dbReference type="InterPro" id="IPR036866">
    <property type="entry name" value="RibonucZ/Hydroxyglut_hydro"/>
</dbReference>
<evidence type="ECO:0000256" key="5">
    <source>
        <dbReference type="SAM" id="MobiDB-lite"/>
    </source>
</evidence>
<comment type="cofactor">
    <cofactor evidence="1">
        <name>Zn(2+)</name>
        <dbReference type="ChEBI" id="CHEBI:29105"/>
    </cofactor>
</comment>
<name>A0ABQ1KUG9_9GAMM</name>
<evidence type="ECO:0000256" key="3">
    <source>
        <dbReference type="ARBA" id="ARBA00022801"/>
    </source>
</evidence>
<dbReference type="Pfam" id="PF00753">
    <property type="entry name" value="Lactamase_B"/>
    <property type="match status" value="1"/>
</dbReference>
<dbReference type="GO" id="GO:0016787">
    <property type="term" value="F:hydrolase activity"/>
    <property type="evidence" value="ECO:0007669"/>
    <property type="project" value="UniProtKB-KW"/>
</dbReference>
<dbReference type="SUPFAM" id="SSF56281">
    <property type="entry name" value="Metallo-hydrolase/oxidoreductase"/>
    <property type="match status" value="1"/>
</dbReference>
<evidence type="ECO:0000256" key="4">
    <source>
        <dbReference type="ARBA" id="ARBA00022833"/>
    </source>
</evidence>